<dbReference type="Proteomes" id="UP000441102">
    <property type="component" value="Unassembled WGS sequence"/>
</dbReference>
<accession>A0A6I0DTT2</accession>
<feature type="signal peptide" evidence="1">
    <location>
        <begin position="1"/>
        <end position="35"/>
    </location>
</feature>
<dbReference type="RefSeq" id="WP_151576303.1">
    <property type="nucleotide sequence ID" value="NZ_WBWX01000001.1"/>
</dbReference>
<proteinExistence type="predicted"/>
<name>A0A6I0DTT2_BRUAN</name>
<evidence type="ECO:0000313" key="2">
    <source>
        <dbReference type="EMBL" id="KAB2803271.1"/>
    </source>
</evidence>
<sequence>MADFTKPWSFKMRRPFKLAMTFAIGSLLLTGSSAASQTASETVAFILLGLEDGRAIESNGDTVRLQQVGQGSTAKYRITVNGKKLPEQFVTISQVNDCQYAVQLSGDNIPNSSAVDLYDFGQLISAEKGDPFTTITFGGQCPIKYGVTGRCGNQHNQPLGYSVDGNRLKNAITYFKTTFCAGSAF</sequence>
<evidence type="ECO:0000256" key="1">
    <source>
        <dbReference type="SAM" id="SignalP"/>
    </source>
</evidence>
<dbReference type="AlphaFoldDB" id="A0A6I0DTT2"/>
<organism evidence="2 3">
    <name type="scientific">Brucella anthropi</name>
    <name type="common">Ochrobactrum anthropi</name>
    <dbReference type="NCBI Taxonomy" id="529"/>
    <lineage>
        <taxon>Bacteria</taxon>
        <taxon>Pseudomonadati</taxon>
        <taxon>Pseudomonadota</taxon>
        <taxon>Alphaproteobacteria</taxon>
        <taxon>Hyphomicrobiales</taxon>
        <taxon>Brucellaceae</taxon>
        <taxon>Brucella/Ochrobactrum group</taxon>
        <taxon>Brucella</taxon>
    </lineage>
</organism>
<keyword evidence="1" id="KW-0732">Signal</keyword>
<evidence type="ECO:0000313" key="3">
    <source>
        <dbReference type="Proteomes" id="UP000441102"/>
    </source>
</evidence>
<comment type="caution">
    <text evidence="2">The sequence shown here is derived from an EMBL/GenBank/DDBJ whole genome shotgun (WGS) entry which is preliminary data.</text>
</comment>
<gene>
    <name evidence="2" type="ORF">F9L06_03695</name>
</gene>
<protein>
    <submittedName>
        <fullName evidence="2">Uncharacterized protein</fullName>
    </submittedName>
</protein>
<reference evidence="2 3" key="1">
    <citation type="submission" date="2019-09" db="EMBL/GenBank/DDBJ databases">
        <title>Taxonomic organization of the family Brucellaceae based on a phylogenomic approach.</title>
        <authorList>
            <person name="Leclercq S."/>
            <person name="Cloeckaert A."/>
            <person name="Zygmunt M.S."/>
        </authorList>
    </citation>
    <scope>NUCLEOTIDE SEQUENCE [LARGE SCALE GENOMIC DNA]</scope>
    <source>
        <strain evidence="2 3">CCUG 34461</strain>
    </source>
</reference>
<dbReference type="EMBL" id="WBWX01000001">
    <property type="protein sequence ID" value="KAB2803271.1"/>
    <property type="molecule type" value="Genomic_DNA"/>
</dbReference>
<feature type="chain" id="PRO_5026239918" evidence="1">
    <location>
        <begin position="36"/>
        <end position="185"/>
    </location>
</feature>